<dbReference type="Gene3D" id="3.40.30.10">
    <property type="entry name" value="Glutaredoxin"/>
    <property type="match status" value="1"/>
</dbReference>
<organism evidence="4 5">
    <name type="scientific">Flavobacterium chilense</name>
    <dbReference type="NCBI Taxonomy" id="946677"/>
    <lineage>
        <taxon>Bacteria</taxon>
        <taxon>Pseudomonadati</taxon>
        <taxon>Bacteroidota</taxon>
        <taxon>Flavobacteriia</taxon>
        <taxon>Flavobacteriales</taxon>
        <taxon>Flavobacteriaceae</taxon>
        <taxon>Flavobacterium</taxon>
    </lineage>
</organism>
<dbReference type="InterPro" id="IPR051099">
    <property type="entry name" value="AGR/TXD"/>
</dbReference>
<gene>
    <name evidence="4" type="ORF">SAMN05444484_11265</name>
</gene>
<dbReference type="Pfam" id="PF13899">
    <property type="entry name" value="Thioredoxin_7"/>
    <property type="match status" value="1"/>
</dbReference>
<keyword evidence="5" id="KW-1185">Reference proteome</keyword>
<dbReference type="RefSeq" id="WP_073075519.1">
    <property type="nucleotide sequence ID" value="NZ_FRBT01000012.1"/>
</dbReference>
<accession>A0A1M7MG50</accession>
<dbReference type="PROSITE" id="PS00194">
    <property type="entry name" value="THIOREDOXIN_1"/>
    <property type="match status" value="1"/>
</dbReference>
<dbReference type="EMBL" id="FRBT01000012">
    <property type="protein sequence ID" value="SHM89357.1"/>
    <property type="molecule type" value="Genomic_DNA"/>
</dbReference>
<dbReference type="PANTHER" id="PTHR15337">
    <property type="entry name" value="ANTERIOR GRADIENT PROTEIN-RELATED"/>
    <property type="match status" value="1"/>
</dbReference>
<sequence>MKTTLIIGLLVFVAFGLYSFKYPKVNFKEDTADGIQFFKGTFQEALEKAKTENKPIFLDIYATWCGPCKMLKKRTFSDKEVGDYYNANYVNIAVDGETKEGRELASKFNIQGYPTLLILDKTGKQLATQVGFVEPHILVNFGKRIVP</sequence>
<name>A0A1M7MG50_9FLAO</name>
<keyword evidence="2" id="KW-0676">Redox-active center</keyword>
<dbReference type="AlphaFoldDB" id="A0A1M7MG50"/>
<evidence type="ECO:0000313" key="5">
    <source>
        <dbReference type="Proteomes" id="UP000184028"/>
    </source>
</evidence>
<dbReference type="SUPFAM" id="SSF52833">
    <property type="entry name" value="Thioredoxin-like"/>
    <property type="match status" value="1"/>
</dbReference>
<dbReference type="InterPro" id="IPR013766">
    <property type="entry name" value="Thioredoxin_domain"/>
</dbReference>
<reference evidence="5" key="1">
    <citation type="submission" date="2016-11" db="EMBL/GenBank/DDBJ databases">
        <authorList>
            <person name="Varghese N."/>
            <person name="Submissions S."/>
        </authorList>
    </citation>
    <scope>NUCLEOTIDE SEQUENCE [LARGE SCALE GENOMIC DNA]</scope>
    <source>
        <strain evidence="5">DSM 24724</strain>
    </source>
</reference>
<dbReference type="InterPro" id="IPR036249">
    <property type="entry name" value="Thioredoxin-like_sf"/>
</dbReference>
<protein>
    <submittedName>
        <fullName evidence="4">Thioredoxin-like</fullName>
    </submittedName>
</protein>
<dbReference type="InterPro" id="IPR017937">
    <property type="entry name" value="Thioredoxin_CS"/>
</dbReference>
<dbReference type="PRINTS" id="PR00421">
    <property type="entry name" value="THIOREDOXIN"/>
</dbReference>
<evidence type="ECO:0000259" key="3">
    <source>
        <dbReference type="PROSITE" id="PS51352"/>
    </source>
</evidence>
<evidence type="ECO:0000313" key="4">
    <source>
        <dbReference type="EMBL" id="SHM89357.1"/>
    </source>
</evidence>
<evidence type="ECO:0000256" key="1">
    <source>
        <dbReference type="ARBA" id="ARBA00022729"/>
    </source>
</evidence>
<proteinExistence type="predicted"/>
<dbReference type="Proteomes" id="UP000184028">
    <property type="component" value="Unassembled WGS sequence"/>
</dbReference>
<dbReference type="PROSITE" id="PS51352">
    <property type="entry name" value="THIOREDOXIN_2"/>
    <property type="match status" value="1"/>
</dbReference>
<keyword evidence="1" id="KW-0732">Signal</keyword>
<dbReference type="PANTHER" id="PTHR15337:SF11">
    <property type="entry name" value="THIOREDOXIN DOMAIN-CONTAINING PROTEIN"/>
    <property type="match status" value="1"/>
</dbReference>
<dbReference type="STRING" id="946677.SAMN05444484_11265"/>
<evidence type="ECO:0000256" key="2">
    <source>
        <dbReference type="ARBA" id="ARBA00023284"/>
    </source>
</evidence>
<feature type="domain" description="Thioredoxin" evidence="3">
    <location>
        <begin position="16"/>
        <end position="147"/>
    </location>
</feature>